<evidence type="ECO:0008006" key="4">
    <source>
        <dbReference type="Google" id="ProtNLM"/>
    </source>
</evidence>
<dbReference type="EMBL" id="NGNX01000005">
    <property type="protein sequence ID" value="OYR92980.1"/>
    <property type="molecule type" value="Genomic_DNA"/>
</dbReference>
<reference evidence="2 3" key="1">
    <citation type="submission" date="2017-04" db="EMBL/GenBank/DDBJ databases">
        <authorList>
            <person name="Afonso C.L."/>
            <person name="Miller P.J."/>
            <person name="Scott M.A."/>
            <person name="Spackman E."/>
            <person name="Goraichik I."/>
            <person name="Dimitrov K.M."/>
            <person name="Suarez D.L."/>
            <person name="Swayne D.E."/>
        </authorList>
    </citation>
    <scope>NUCLEOTIDE SEQUENCE [LARGE SCALE GENOMIC DNA]</scope>
    <source>
        <strain evidence="2 3">609q</strain>
    </source>
</reference>
<accession>A0A256LHZ8</accession>
<evidence type="ECO:0000313" key="3">
    <source>
        <dbReference type="Proteomes" id="UP000215828"/>
    </source>
</evidence>
<dbReference type="Proteomes" id="UP000215828">
    <property type="component" value="Unassembled WGS sequence"/>
</dbReference>
<reference evidence="2 3" key="2">
    <citation type="submission" date="2017-09" db="EMBL/GenBank/DDBJ databases">
        <title>Tripartite evolution among Lactobacillus johnsonii, Lactobacillus taiwanensis, Lactobacillus reuteri and their rodent host.</title>
        <authorList>
            <person name="Wang T."/>
            <person name="Knowles S."/>
            <person name="Cheng C."/>
        </authorList>
    </citation>
    <scope>NUCLEOTIDE SEQUENCE [LARGE SCALE GENOMIC DNA]</scope>
    <source>
        <strain evidence="2 3">609q</strain>
    </source>
</reference>
<dbReference type="RefSeq" id="WP_094544869.1">
    <property type="nucleotide sequence ID" value="NZ_NGNX01000005.1"/>
</dbReference>
<protein>
    <recommendedName>
        <fullName evidence="4">CopG family transcriptional regulator</fullName>
    </recommendedName>
</protein>
<organism evidence="2 3">
    <name type="scientific">Lactobacillus taiwanensis</name>
    <dbReference type="NCBI Taxonomy" id="508451"/>
    <lineage>
        <taxon>Bacteria</taxon>
        <taxon>Bacillati</taxon>
        <taxon>Bacillota</taxon>
        <taxon>Bacilli</taxon>
        <taxon>Lactobacillales</taxon>
        <taxon>Lactobacillaceae</taxon>
        <taxon>Lactobacillus</taxon>
    </lineage>
</organism>
<evidence type="ECO:0000313" key="2">
    <source>
        <dbReference type="EMBL" id="OYR92980.1"/>
    </source>
</evidence>
<name>A0A256LHZ8_9LACO</name>
<proteinExistence type="predicted"/>
<evidence type="ECO:0000256" key="1">
    <source>
        <dbReference type="SAM" id="MobiDB-lite"/>
    </source>
</evidence>
<sequence>MAFKPDENIAKALKQSHPNNNSTNNQNEQNTQNYSDLLNLVSKKNVEKETISITIDSDVKSEIEKLAKKNGYKHLSTFINDYFKKLLSLTQNN</sequence>
<feature type="compositionally biased region" description="Low complexity" evidence="1">
    <location>
        <begin position="19"/>
        <end position="33"/>
    </location>
</feature>
<dbReference type="AlphaFoldDB" id="A0A256LHZ8"/>
<gene>
    <name evidence="2" type="ORF">CBF70_01890</name>
</gene>
<feature type="region of interest" description="Disordered" evidence="1">
    <location>
        <begin position="1"/>
        <end position="35"/>
    </location>
</feature>
<comment type="caution">
    <text evidence="2">The sequence shown here is derived from an EMBL/GenBank/DDBJ whole genome shotgun (WGS) entry which is preliminary data.</text>
</comment>